<gene>
    <name evidence="1" type="ORF">QQF64_030066</name>
</gene>
<dbReference type="Proteomes" id="UP001558613">
    <property type="component" value="Unassembled WGS sequence"/>
</dbReference>
<reference evidence="1 2" key="1">
    <citation type="submission" date="2023-09" db="EMBL/GenBank/DDBJ databases">
        <authorList>
            <person name="Wang M."/>
        </authorList>
    </citation>
    <scope>NUCLEOTIDE SEQUENCE [LARGE SCALE GENOMIC DNA]</scope>
    <source>
        <strain evidence="1">GT-2023</strain>
        <tissue evidence="1">Liver</tissue>
    </source>
</reference>
<evidence type="ECO:0000313" key="2">
    <source>
        <dbReference type="Proteomes" id="UP001558613"/>
    </source>
</evidence>
<proteinExistence type="predicted"/>
<organism evidence="1 2">
    <name type="scientific">Cirrhinus molitorella</name>
    <name type="common">mud carp</name>
    <dbReference type="NCBI Taxonomy" id="172907"/>
    <lineage>
        <taxon>Eukaryota</taxon>
        <taxon>Metazoa</taxon>
        <taxon>Chordata</taxon>
        <taxon>Craniata</taxon>
        <taxon>Vertebrata</taxon>
        <taxon>Euteleostomi</taxon>
        <taxon>Actinopterygii</taxon>
        <taxon>Neopterygii</taxon>
        <taxon>Teleostei</taxon>
        <taxon>Ostariophysi</taxon>
        <taxon>Cypriniformes</taxon>
        <taxon>Cyprinidae</taxon>
        <taxon>Labeoninae</taxon>
        <taxon>Labeonini</taxon>
        <taxon>Cirrhinus</taxon>
    </lineage>
</organism>
<dbReference type="EMBL" id="JAYMGO010000007">
    <property type="protein sequence ID" value="KAL1271050.1"/>
    <property type="molecule type" value="Genomic_DNA"/>
</dbReference>
<accession>A0ABR3N288</accession>
<keyword evidence="2" id="KW-1185">Reference proteome</keyword>
<comment type="caution">
    <text evidence="1">The sequence shown here is derived from an EMBL/GenBank/DDBJ whole genome shotgun (WGS) entry which is preliminary data.</text>
</comment>
<name>A0ABR3N288_9TELE</name>
<evidence type="ECO:0000313" key="1">
    <source>
        <dbReference type="EMBL" id="KAL1271050.1"/>
    </source>
</evidence>
<protein>
    <submittedName>
        <fullName evidence="1">Uncharacterized protein</fullName>
    </submittedName>
</protein>
<sequence length="132" mass="14672">MATICKICPVSFSDDCFRPPSGIGGFVSFGQEEKVDLMSISASEREDWAGTPRPTATCTLPPSRRCSYSLSARLLCCCDFCPVSAQHTLSLTRYANFVYLSLDAHWFVSTYELRARLASVAIGYRDVYIFAE</sequence>